<dbReference type="InterPro" id="IPR003313">
    <property type="entry name" value="AraC-bd"/>
</dbReference>
<dbReference type="EMBL" id="LBJQ01000073">
    <property type="protein sequence ID" value="RXH28967.1"/>
    <property type="molecule type" value="Genomic_DNA"/>
</dbReference>
<dbReference type="InterPro" id="IPR018062">
    <property type="entry name" value="HTH_AraC-typ_CS"/>
</dbReference>
<dbReference type="AlphaFoldDB" id="A0A4Q0S713"/>
<keyword evidence="2" id="KW-0238">DNA-binding</keyword>
<dbReference type="SUPFAM" id="SSF51215">
    <property type="entry name" value="Regulatory protein AraC"/>
    <property type="match status" value="1"/>
</dbReference>
<dbReference type="GO" id="GO:0003700">
    <property type="term" value="F:DNA-binding transcription factor activity"/>
    <property type="evidence" value="ECO:0007669"/>
    <property type="project" value="InterPro"/>
</dbReference>
<dbReference type="Gene3D" id="1.10.10.60">
    <property type="entry name" value="Homeodomain-like"/>
    <property type="match status" value="1"/>
</dbReference>
<dbReference type="InterPro" id="IPR037923">
    <property type="entry name" value="HTH-like"/>
</dbReference>
<keyword evidence="4" id="KW-0804">Transcription</keyword>
<evidence type="ECO:0000256" key="3">
    <source>
        <dbReference type="ARBA" id="ARBA00023159"/>
    </source>
</evidence>
<sequence length="295" mass="33987">MDKARSNLYKTRMSRLLRRTLFPESHQYVVPDAAWTRCAFTVLRAGKAITAPDHRIARDSYPGQDILFCKAGRGFVSSEGRTISVGRNQLMWIANETPHAHWPDESDPWTVLWVRIDGPNCAAIRRKVFGDGPTLTTILKPSEMERWFQELFDVLRARDDNVDMALNHLVSELLHLMATPSPRHGGSRLPAPLRAIVSEMQHAPERPWHAEELASVTGLSPGQTRRLFQKYLQINPRRWLMRERIMMAQRLLLETDERLGTIAERCGFCDVYHFSREFKRSTGTAPRTWRRAEGT</sequence>
<dbReference type="SMART" id="SM00342">
    <property type="entry name" value="HTH_ARAC"/>
    <property type="match status" value="1"/>
</dbReference>
<dbReference type="Proteomes" id="UP000289546">
    <property type="component" value="Unassembled WGS sequence"/>
</dbReference>
<keyword evidence="3" id="KW-0010">Activator</keyword>
<reference evidence="6 7" key="1">
    <citation type="submission" date="2015-04" db="EMBL/GenBank/DDBJ databases">
        <title>Comparative genomics of rhizobia nodulating Arachis hypogaea in China.</title>
        <authorList>
            <person name="Li Y."/>
        </authorList>
    </citation>
    <scope>NUCLEOTIDE SEQUENCE [LARGE SCALE GENOMIC DNA]</scope>
    <source>
        <strain evidence="6 7">CCBAU 51757</strain>
    </source>
</reference>
<accession>A0A4Q0S713</accession>
<dbReference type="InterPro" id="IPR009057">
    <property type="entry name" value="Homeodomain-like_sf"/>
</dbReference>
<feature type="domain" description="HTH araC/xylS-type" evidence="5">
    <location>
        <begin position="194"/>
        <end position="292"/>
    </location>
</feature>
<proteinExistence type="predicted"/>
<protein>
    <recommendedName>
        <fullName evidence="5">HTH araC/xylS-type domain-containing protein</fullName>
    </recommendedName>
</protein>
<comment type="caution">
    <text evidence="6">The sequence shown here is derived from an EMBL/GenBank/DDBJ whole genome shotgun (WGS) entry which is preliminary data.</text>
</comment>
<gene>
    <name evidence="6" type="ORF">XH99_14340</name>
</gene>
<evidence type="ECO:0000313" key="6">
    <source>
        <dbReference type="EMBL" id="RXH28967.1"/>
    </source>
</evidence>
<dbReference type="InterPro" id="IPR014710">
    <property type="entry name" value="RmlC-like_jellyroll"/>
</dbReference>
<dbReference type="RefSeq" id="WP_245508950.1">
    <property type="nucleotide sequence ID" value="NZ_LBJQ01000073.1"/>
</dbReference>
<dbReference type="Pfam" id="PF12833">
    <property type="entry name" value="HTH_18"/>
    <property type="match status" value="1"/>
</dbReference>
<dbReference type="GO" id="GO:0043565">
    <property type="term" value="F:sequence-specific DNA binding"/>
    <property type="evidence" value="ECO:0007669"/>
    <property type="project" value="InterPro"/>
</dbReference>
<keyword evidence="7" id="KW-1185">Reference proteome</keyword>
<organism evidence="6 7">
    <name type="scientific">Bradyrhizobium nanningense</name>
    <dbReference type="NCBI Taxonomy" id="1325118"/>
    <lineage>
        <taxon>Bacteria</taxon>
        <taxon>Pseudomonadati</taxon>
        <taxon>Pseudomonadota</taxon>
        <taxon>Alphaproteobacteria</taxon>
        <taxon>Hyphomicrobiales</taxon>
        <taxon>Nitrobacteraceae</taxon>
        <taxon>Bradyrhizobium</taxon>
    </lineage>
</organism>
<dbReference type="PANTHER" id="PTHR46796:SF7">
    <property type="entry name" value="ARAC FAMILY TRANSCRIPTIONAL REGULATOR"/>
    <property type="match status" value="1"/>
</dbReference>
<keyword evidence="1" id="KW-0805">Transcription regulation</keyword>
<dbReference type="Gene3D" id="2.60.120.10">
    <property type="entry name" value="Jelly Rolls"/>
    <property type="match status" value="1"/>
</dbReference>
<name>A0A4Q0S713_9BRAD</name>
<dbReference type="PROSITE" id="PS00041">
    <property type="entry name" value="HTH_ARAC_FAMILY_1"/>
    <property type="match status" value="1"/>
</dbReference>
<evidence type="ECO:0000259" key="5">
    <source>
        <dbReference type="PROSITE" id="PS01124"/>
    </source>
</evidence>
<dbReference type="InterPro" id="IPR050204">
    <property type="entry name" value="AraC_XylS_family_regulators"/>
</dbReference>
<dbReference type="Pfam" id="PF02311">
    <property type="entry name" value="AraC_binding"/>
    <property type="match status" value="1"/>
</dbReference>
<dbReference type="PROSITE" id="PS01124">
    <property type="entry name" value="HTH_ARAC_FAMILY_2"/>
    <property type="match status" value="1"/>
</dbReference>
<evidence type="ECO:0000256" key="1">
    <source>
        <dbReference type="ARBA" id="ARBA00023015"/>
    </source>
</evidence>
<evidence type="ECO:0000256" key="2">
    <source>
        <dbReference type="ARBA" id="ARBA00023125"/>
    </source>
</evidence>
<evidence type="ECO:0000313" key="7">
    <source>
        <dbReference type="Proteomes" id="UP000289546"/>
    </source>
</evidence>
<dbReference type="SUPFAM" id="SSF46689">
    <property type="entry name" value="Homeodomain-like"/>
    <property type="match status" value="1"/>
</dbReference>
<evidence type="ECO:0000256" key="4">
    <source>
        <dbReference type="ARBA" id="ARBA00023163"/>
    </source>
</evidence>
<dbReference type="InterPro" id="IPR018060">
    <property type="entry name" value="HTH_AraC"/>
</dbReference>
<dbReference type="PANTHER" id="PTHR46796">
    <property type="entry name" value="HTH-TYPE TRANSCRIPTIONAL ACTIVATOR RHAS-RELATED"/>
    <property type="match status" value="1"/>
</dbReference>